<dbReference type="Pfam" id="PF00069">
    <property type="entry name" value="Pkinase"/>
    <property type="match status" value="1"/>
</dbReference>
<evidence type="ECO:0000313" key="2">
    <source>
        <dbReference type="EMBL" id="KIN97730.1"/>
    </source>
</evidence>
<dbReference type="OrthoDB" id="4062651at2759"/>
<dbReference type="HOGENOM" id="CLU_000288_7_30_1"/>
<dbReference type="Proteomes" id="UP000054217">
    <property type="component" value="Unassembled WGS sequence"/>
</dbReference>
<reference evidence="3" key="2">
    <citation type="submission" date="2015-01" db="EMBL/GenBank/DDBJ databases">
        <title>Evolutionary Origins and Diversification of the Mycorrhizal Mutualists.</title>
        <authorList>
            <consortium name="DOE Joint Genome Institute"/>
            <consortium name="Mycorrhizal Genomics Consortium"/>
            <person name="Kohler A."/>
            <person name="Kuo A."/>
            <person name="Nagy L.G."/>
            <person name="Floudas D."/>
            <person name="Copeland A."/>
            <person name="Barry K.W."/>
            <person name="Cichocki N."/>
            <person name="Veneault-Fourrey C."/>
            <person name="LaButti K."/>
            <person name="Lindquist E.A."/>
            <person name="Lipzen A."/>
            <person name="Lundell T."/>
            <person name="Morin E."/>
            <person name="Murat C."/>
            <person name="Riley R."/>
            <person name="Ohm R."/>
            <person name="Sun H."/>
            <person name="Tunlid A."/>
            <person name="Henrissat B."/>
            <person name="Grigoriev I.V."/>
            <person name="Hibbett D.S."/>
            <person name="Martin F."/>
        </authorList>
    </citation>
    <scope>NUCLEOTIDE SEQUENCE [LARGE SCALE GENOMIC DNA]</scope>
    <source>
        <strain evidence="3">Marx 270</strain>
    </source>
</reference>
<proteinExistence type="predicted"/>
<dbReference type="GO" id="GO:0004672">
    <property type="term" value="F:protein kinase activity"/>
    <property type="evidence" value="ECO:0007669"/>
    <property type="project" value="InterPro"/>
</dbReference>
<dbReference type="InterPro" id="IPR000719">
    <property type="entry name" value="Prot_kinase_dom"/>
</dbReference>
<dbReference type="AlphaFoldDB" id="A0A0C3NQ78"/>
<dbReference type="PROSITE" id="PS50011">
    <property type="entry name" value="PROTEIN_KINASE_DOM"/>
    <property type="match status" value="1"/>
</dbReference>
<dbReference type="STRING" id="870435.A0A0C3NQ78"/>
<protein>
    <recommendedName>
        <fullName evidence="1">Protein kinase domain-containing protein</fullName>
    </recommendedName>
</protein>
<feature type="non-terminal residue" evidence="2">
    <location>
        <position position="1"/>
    </location>
</feature>
<organism evidence="2 3">
    <name type="scientific">Pisolithus tinctorius Marx 270</name>
    <dbReference type="NCBI Taxonomy" id="870435"/>
    <lineage>
        <taxon>Eukaryota</taxon>
        <taxon>Fungi</taxon>
        <taxon>Dikarya</taxon>
        <taxon>Basidiomycota</taxon>
        <taxon>Agaricomycotina</taxon>
        <taxon>Agaricomycetes</taxon>
        <taxon>Agaricomycetidae</taxon>
        <taxon>Boletales</taxon>
        <taxon>Sclerodermatineae</taxon>
        <taxon>Pisolithaceae</taxon>
        <taxon>Pisolithus</taxon>
    </lineage>
</organism>
<dbReference type="Gene3D" id="1.10.510.10">
    <property type="entry name" value="Transferase(Phosphotransferase) domain 1"/>
    <property type="match status" value="1"/>
</dbReference>
<sequence length="64" mass="7184">LKPKNIIIPLEGGHLSIIDFSSSTHLKSGRQTFRGIICTTRYIAPDVERRNAYKPIQADLWSCG</sequence>
<dbReference type="InterPro" id="IPR011009">
    <property type="entry name" value="Kinase-like_dom_sf"/>
</dbReference>
<gene>
    <name evidence="2" type="ORF">M404DRAFT_159762</name>
</gene>
<dbReference type="InParanoid" id="A0A0C3NQ78"/>
<evidence type="ECO:0000259" key="1">
    <source>
        <dbReference type="PROSITE" id="PS50011"/>
    </source>
</evidence>
<feature type="domain" description="Protein kinase" evidence="1">
    <location>
        <begin position="1"/>
        <end position="64"/>
    </location>
</feature>
<name>A0A0C3NQ78_PISTI</name>
<dbReference type="EMBL" id="KN832025">
    <property type="protein sequence ID" value="KIN97730.1"/>
    <property type="molecule type" value="Genomic_DNA"/>
</dbReference>
<dbReference type="SUPFAM" id="SSF56112">
    <property type="entry name" value="Protein kinase-like (PK-like)"/>
    <property type="match status" value="1"/>
</dbReference>
<dbReference type="GO" id="GO:0005524">
    <property type="term" value="F:ATP binding"/>
    <property type="evidence" value="ECO:0007669"/>
    <property type="project" value="InterPro"/>
</dbReference>
<keyword evidence="3" id="KW-1185">Reference proteome</keyword>
<accession>A0A0C3NQ78</accession>
<reference evidence="2 3" key="1">
    <citation type="submission" date="2014-04" db="EMBL/GenBank/DDBJ databases">
        <authorList>
            <consortium name="DOE Joint Genome Institute"/>
            <person name="Kuo A."/>
            <person name="Kohler A."/>
            <person name="Costa M.D."/>
            <person name="Nagy L.G."/>
            <person name="Floudas D."/>
            <person name="Copeland A."/>
            <person name="Barry K.W."/>
            <person name="Cichocki N."/>
            <person name="Veneault-Fourrey C."/>
            <person name="LaButti K."/>
            <person name="Lindquist E.A."/>
            <person name="Lipzen A."/>
            <person name="Lundell T."/>
            <person name="Morin E."/>
            <person name="Murat C."/>
            <person name="Sun H."/>
            <person name="Tunlid A."/>
            <person name="Henrissat B."/>
            <person name="Grigoriev I.V."/>
            <person name="Hibbett D.S."/>
            <person name="Martin F."/>
            <person name="Nordberg H.P."/>
            <person name="Cantor M.N."/>
            <person name="Hua S.X."/>
        </authorList>
    </citation>
    <scope>NUCLEOTIDE SEQUENCE [LARGE SCALE GENOMIC DNA]</scope>
    <source>
        <strain evidence="2 3">Marx 270</strain>
    </source>
</reference>
<evidence type="ECO:0000313" key="3">
    <source>
        <dbReference type="Proteomes" id="UP000054217"/>
    </source>
</evidence>